<evidence type="ECO:0000256" key="6">
    <source>
        <dbReference type="SAM" id="Coils"/>
    </source>
</evidence>
<keyword evidence="4 8" id="KW-1133">Transmembrane helix</keyword>
<evidence type="ECO:0000313" key="10">
    <source>
        <dbReference type="EMBL" id="GAA0741367.1"/>
    </source>
</evidence>
<protein>
    <submittedName>
        <fullName evidence="10">ABC transporter permease</fullName>
    </submittedName>
</protein>
<evidence type="ECO:0000259" key="9">
    <source>
        <dbReference type="Pfam" id="PF02687"/>
    </source>
</evidence>
<keyword evidence="6" id="KW-0175">Coiled coil</keyword>
<feature type="coiled-coil region" evidence="6">
    <location>
        <begin position="318"/>
        <end position="366"/>
    </location>
</feature>
<dbReference type="PANTHER" id="PTHR30287:SF1">
    <property type="entry name" value="INNER MEMBRANE PROTEIN"/>
    <property type="match status" value="1"/>
</dbReference>
<feature type="transmembrane region" description="Helical" evidence="8">
    <location>
        <begin position="608"/>
        <end position="628"/>
    </location>
</feature>
<dbReference type="EMBL" id="BAAACG010000010">
    <property type="protein sequence ID" value="GAA0741367.1"/>
    <property type="molecule type" value="Genomic_DNA"/>
</dbReference>
<keyword evidence="11" id="KW-1185">Reference proteome</keyword>
<sequence>MKKRALQKNNIREIFRSKARFLSILGIILLGVCFYGGIKATGPDMVNTADTYYSKKNLMDTKVISTLGLGEKDLDILKKDKNILDFEALYSKDVSLSKDNKVVRFFSYDLNKDKHLNEYRVTQGRLPKKSGEIALDSRVSSYKKYKIGDTFKFSEEDKVDDDFKTKTYTVVGLVNSPMYIENISRGNTNVGKGSIDYFAVVPKEDFDMQSYTEVYIRYKDTNKEMSYSKEYDEKIASNKEKLKSDFKNRPEKRLIEIKKEADENIRDYKKDLEDGEKKLRESKLDLEKGKEELDKGKIELAQGKITYNEEIKKGEAKLEVSSKEFQKGKEELESKEKELAEGKAGLDKFKIEIDKMENELKAAGVDSNTDSYKVQEQIKEIKVFTKGLYSLVSDMTSTIESTPKGSAIPENKLNTWVSKLNNPLINLSKVQANIISLSNVSMNEVTRKKANEIPEELSNVASESQTKARSLEELVFKLVPLSKGKEKYERELNQYNEGLKEINKGKEQLANSEKALNDGKSQLEKSKTDGKNKLDESEAKLKKSEKEILDGEKKLKDEVNKLEDGLEKLENEREKIKSLKEPTYYFFDREDNPGYAEFNENAERISSIATVFPVFFFMIAALVCLTTMTRMVDEKRGEIGTLKALGYTNWEISQKYIIYATAASLIGSLLGLLIGFNVFPAVIFNAYGSLYNLPSIIIKYHLSYSIQSIVVALICTLVSALVVLKVDLLSLPAILMRPKAPKAGQRILLEKITFIWNRLKFNEKVTARNLFRYKQRMLMTVLGIAGCMALIVTGFGLRDSIGDVVNIQFNKLWHYQGIVTYNKDATEKDNEKYLEKLAKIPNYKDRLTISKESMKVKKEGVSTQDIMVEVPKTRENLDKFILFNDRKSGEKYKLTDNGAIINEKLAKMFKLKVGDTFEVSNNDNEKFPIKIDKIVENYAMHFVYLTPTYYEKVFNKKPDYNSDLILFKKDLTKTEENELSKELMEYKKVTNMSFLSKTSSAMSKSIDSLNIVMWVLIISAGTLAFIVLYNLNNINISERIRELSTIKVLGFYDNEVTMYVYRENNILTLLGILLGCAVGKLFHGFVLETAEVDMLMFSPAIHIKSYLYSALITILFSLIVMAVMHLKLYKVDMIEALKSNE</sequence>
<comment type="subcellular location">
    <subcellularLocation>
        <location evidence="1">Cell membrane</location>
        <topology evidence="1">Multi-pass membrane protein</topology>
    </subcellularLocation>
</comment>
<feature type="transmembrane region" description="Helical" evidence="8">
    <location>
        <begin position="777"/>
        <end position="797"/>
    </location>
</feature>
<feature type="transmembrane region" description="Helical" evidence="8">
    <location>
        <begin position="1066"/>
        <end position="1086"/>
    </location>
</feature>
<evidence type="ECO:0000256" key="1">
    <source>
        <dbReference type="ARBA" id="ARBA00004651"/>
    </source>
</evidence>
<evidence type="ECO:0000256" key="4">
    <source>
        <dbReference type="ARBA" id="ARBA00022989"/>
    </source>
</evidence>
<feature type="transmembrane region" description="Helical" evidence="8">
    <location>
        <begin position="21"/>
        <end position="38"/>
    </location>
</feature>
<feature type="transmembrane region" description="Helical" evidence="8">
    <location>
        <begin position="1011"/>
        <end position="1031"/>
    </location>
</feature>
<dbReference type="Pfam" id="PF02687">
    <property type="entry name" value="FtsX"/>
    <property type="match status" value="2"/>
</dbReference>
<dbReference type="RefSeq" id="WP_343761675.1">
    <property type="nucleotide sequence ID" value="NZ_BAAACG010000010.1"/>
</dbReference>
<dbReference type="InterPro" id="IPR038766">
    <property type="entry name" value="Membrane_comp_ABC_pdt"/>
</dbReference>
<organism evidence="10 11">
    <name type="scientific">Clostridium oceanicum</name>
    <dbReference type="NCBI Taxonomy" id="1543"/>
    <lineage>
        <taxon>Bacteria</taxon>
        <taxon>Bacillati</taxon>
        <taxon>Bacillota</taxon>
        <taxon>Clostridia</taxon>
        <taxon>Eubacteriales</taxon>
        <taxon>Clostridiaceae</taxon>
        <taxon>Clostridium</taxon>
    </lineage>
</organism>
<dbReference type="Proteomes" id="UP001501510">
    <property type="component" value="Unassembled WGS sequence"/>
</dbReference>
<feature type="compositionally biased region" description="Basic and acidic residues" evidence="7">
    <location>
        <begin position="515"/>
        <end position="539"/>
    </location>
</feature>
<feature type="transmembrane region" description="Helical" evidence="8">
    <location>
        <begin position="1106"/>
        <end position="1129"/>
    </location>
</feature>
<keyword evidence="5 8" id="KW-0472">Membrane</keyword>
<evidence type="ECO:0000256" key="7">
    <source>
        <dbReference type="SAM" id="MobiDB-lite"/>
    </source>
</evidence>
<reference evidence="10 11" key="1">
    <citation type="journal article" date="2019" name="Int. J. Syst. Evol. Microbiol.">
        <title>The Global Catalogue of Microorganisms (GCM) 10K type strain sequencing project: providing services to taxonomists for standard genome sequencing and annotation.</title>
        <authorList>
            <consortium name="The Broad Institute Genomics Platform"/>
            <consortium name="The Broad Institute Genome Sequencing Center for Infectious Disease"/>
            <person name="Wu L."/>
            <person name="Ma J."/>
        </authorList>
    </citation>
    <scope>NUCLEOTIDE SEQUENCE [LARGE SCALE GENOMIC DNA]</scope>
    <source>
        <strain evidence="10 11">JCM 1407</strain>
    </source>
</reference>
<accession>A0ABN1JJU6</accession>
<feature type="region of interest" description="Disordered" evidence="7">
    <location>
        <begin position="514"/>
        <end position="539"/>
    </location>
</feature>
<evidence type="ECO:0000256" key="2">
    <source>
        <dbReference type="ARBA" id="ARBA00022475"/>
    </source>
</evidence>
<dbReference type="InterPro" id="IPR003838">
    <property type="entry name" value="ABC3_permease_C"/>
</dbReference>
<feature type="transmembrane region" description="Helical" evidence="8">
    <location>
        <begin position="656"/>
        <end position="684"/>
    </location>
</feature>
<name>A0ABN1JJU6_9CLOT</name>
<feature type="domain" description="ABC3 transporter permease C-terminal" evidence="9">
    <location>
        <begin position="611"/>
        <end position="725"/>
    </location>
</feature>
<dbReference type="PANTHER" id="PTHR30287">
    <property type="entry name" value="MEMBRANE COMPONENT OF PREDICTED ABC SUPERFAMILY METABOLITE UPTAKE TRANSPORTER"/>
    <property type="match status" value="1"/>
</dbReference>
<evidence type="ECO:0000256" key="8">
    <source>
        <dbReference type="SAM" id="Phobius"/>
    </source>
</evidence>
<evidence type="ECO:0000313" key="11">
    <source>
        <dbReference type="Proteomes" id="UP001501510"/>
    </source>
</evidence>
<proteinExistence type="predicted"/>
<keyword evidence="3 8" id="KW-0812">Transmembrane</keyword>
<feature type="coiled-coil region" evidence="6">
    <location>
        <begin position="251"/>
        <end position="292"/>
    </location>
</feature>
<keyword evidence="2" id="KW-1003">Cell membrane</keyword>
<feature type="transmembrane region" description="Helical" evidence="8">
    <location>
        <begin position="704"/>
        <end position="724"/>
    </location>
</feature>
<evidence type="ECO:0000256" key="5">
    <source>
        <dbReference type="ARBA" id="ARBA00023136"/>
    </source>
</evidence>
<feature type="domain" description="ABC3 transporter permease C-terminal" evidence="9">
    <location>
        <begin position="1015"/>
        <end position="1130"/>
    </location>
</feature>
<gene>
    <name evidence="10" type="ORF">GCM10008906_22410</name>
</gene>
<evidence type="ECO:0000256" key="3">
    <source>
        <dbReference type="ARBA" id="ARBA00022692"/>
    </source>
</evidence>
<comment type="caution">
    <text evidence="10">The sequence shown here is derived from an EMBL/GenBank/DDBJ whole genome shotgun (WGS) entry which is preliminary data.</text>
</comment>